<name>A9MIT8_SALAR</name>
<gene>
    <name evidence="1" type="ordered locus">SARI_02114</name>
</gene>
<protein>
    <submittedName>
        <fullName evidence="1">Uncharacterized protein</fullName>
    </submittedName>
</protein>
<organism evidence="1 2">
    <name type="scientific">Salmonella arizonae (strain ATCC BAA-731 / CDC346-86 / RSK2980)</name>
    <dbReference type="NCBI Taxonomy" id="41514"/>
    <lineage>
        <taxon>Bacteria</taxon>
        <taxon>Pseudomonadati</taxon>
        <taxon>Pseudomonadota</taxon>
        <taxon>Gammaproteobacteria</taxon>
        <taxon>Enterobacterales</taxon>
        <taxon>Enterobacteriaceae</taxon>
        <taxon>Salmonella</taxon>
    </lineage>
</organism>
<sequence length="140" mass="15626">MALPQAEMHAHDVDRVVEHGRRNAAIEHAALFAAADRDVAIFIMFNGVARKHCVAVMAFRIDRIAAIGEIAPHGVGQKFIMGGVRPVFDMQRMHLMRAHHFLQTDDIGADRSDGIAQFRQDEAFIKGGKPFVRVNGEHFE</sequence>
<keyword evidence="2" id="KW-1185">Reference proteome</keyword>
<dbReference type="Proteomes" id="UP000002084">
    <property type="component" value="Chromosome"/>
</dbReference>
<evidence type="ECO:0000313" key="2">
    <source>
        <dbReference type="Proteomes" id="UP000002084"/>
    </source>
</evidence>
<dbReference type="EMBL" id="CP000880">
    <property type="protein sequence ID" value="ABX21991.1"/>
    <property type="molecule type" value="Genomic_DNA"/>
</dbReference>
<dbReference type="AlphaFoldDB" id="A9MIT8"/>
<reference evidence="1 2" key="1">
    <citation type="submission" date="2007-11" db="EMBL/GenBank/DDBJ databases">
        <authorList>
            <consortium name="The Salmonella enterica serovar Arizonae Genome Sequencing Project"/>
            <person name="McClelland M."/>
            <person name="Sanderson E.K."/>
            <person name="Porwollik S."/>
            <person name="Spieth J."/>
            <person name="Clifton W.S."/>
            <person name="Fulton R."/>
            <person name="Chunyan W."/>
            <person name="Wollam A."/>
            <person name="Shah N."/>
            <person name="Pepin K."/>
            <person name="Bhonagiri V."/>
            <person name="Nash W."/>
            <person name="Johnson M."/>
            <person name="Thiruvilangam P."/>
            <person name="Wilson R."/>
        </authorList>
    </citation>
    <scope>NUCLEOTIDE SEQUENCE [LARGE SCALE GENOMIC DNA]</scope>
    <source>
        <strain evidence="2">ATCC BAA-731 / CDC346-86 / RSK2980</strain>
    </source>
</reference>
<evidence type="ECO:0000313" key="1">
    <source>
        <dbReference type="EMBL" id="ABX21991.1"/>
    </source>
</evidence>
<accession>A9MIT8</accession>
<proteinExistence type="predicted"/>
<dbReference type="HOGENOM" id="CLU_1833782_0_0_6"/>
<dbReference type="STRING" id="41514.SARI_02114"/>
<dbReference type="KEGG" id="ses:SARI_02114"/>